<dbReference type="Gene3D" id="3.40.50.1820">
    <property type="entry name" value="alpha/beta hydrolase"/>
    <property type="match status" value="1"/>
</dbReference>
<gene>
    <name evidence="5" type="ORF">Fcan01_14043</name>
</gene>
<dbReference type="InterPro" id="IPR002018">
    <property type="entry name" value="CarbesteraseB"/>
</dbReference>
<evidence type="ECO:0000259" key="4">
    <source>
        <dbReference type="Pfam" id="PF00135"/>
    </source>
</evidence>
<dbReference type="OMA" id="QESTIDC"/>
<feature type="chain" id="PRO_5013030958" evidence="3">
    <location>
        <begin position="25"/>
        <end position="345"/>
    </location>
</feature>
<evidence type="ECO:0000256" key="2">
    <source>
        <dbReference type="ARBA" id="ARBA00023180"/>
    </source>
</evidence>
<dbReference type="PANTHER" id="PTHR43903">
    <property type="entry name" value="NEUROLIGIN"/>
    <property type="match status" value="1"/>
</dbReference>
<dbReference type="EMBL" id="LNIX01000008">
    <property type="protein sequence ID" value="OXA51167.1"/>
    <property type="molecule type" value="Genomic_DNA"/>
</dbReference>
<organism evidence="5 6">
    <name type="scientific">Folsomia candida</name>
    <name type="common">Springtail</name>
    <dbReference type="NCBI Taxonomy" id="158441"/>
    <lineage>
        <taxon>Eukaryota</taxon>
        <taxon>Metazoa</taxon>
        <taxon>Ecdysozoa</taxon>
        <taxon>Arthropoda</taxon>
        <taxon>Hexapoda</taxon>
        <taxon>Collembola</taxon>
        <taxon>Entomobryomorpha</taxon>
        <taxon>Isotomoidea</taxon>
        <taxon>Isotomidae</taxon>
        <taxon>Proisotominae</taxon>
        <taxon>Folsomia</taxon>
    </lineage>
</organism>
<keyword evidence="2" id="KW-0325">Glycoprotein</keyword>
<dbReference type="Proteomes" id="UP000198287">
    <property type="component" value="Unassembled WGS sequence"/>
</dbReference>
<keyword evidence="3" id="KW-0732">Signal</keyword>
<reference evidence="5 6" key="1">
    <citation type="submission" date="2015-12" db="EMBL/GenBank/DDBJ databases">
        <title>The genome of Folsomia candida.</title>
        <authorList>
            <person name="Faddeeva A."/>
            <person name="Derks M.F."/>
            <person name="Anvar Y."/>
            <person name="Smit S."/>
            <person name="Van Straalen N."/>
            <person name="Roelofs D."/>
        </authorList>
    </citation>
    <scope>NUCLEOTIDE SEQUENCE [LARGE SCALE GENOMIC DNA]</scope>
    <source>
        <strain evidence="5 6">VU population</strain>
        <tissue evidence="5">Whole body</tissue>
    </source>
</reference>
<feature type="signal peptide" evidence="3">
    <location>
        <begin position="1"/>
        <end position="24"/>
    </location>
</feature>
<dbReference type="InterPro" id="IPR029058">
    <property type="entry name" value="AB_hydrolase_fold"/>
</dbReference>
<evidence type="ECO:0000256" key="1">
    <source>
        <dbReference type="ARBA" id="ARBA00005964"/>
    </source>
</evidence>
<evidence type="ECO:0000256" key="3">
    <source>
        <dbReference type="SAM" id="SignalP"/>
    </source>
</evidence>
<comment type="similarity">
    <text evidence="1">Belongs to the type-B carboxylesterase/lipase family.</text>
</comment>
<dbReference type="AlphaFoldDB" id="A0A226E2G7"/>
<dbReference type="Pfam" id="PF00135">
    <property type="entry name" value="COesterase"/>
    <property type="match status" value="2"/>
</dbReference>
<comment type="caution">
    <text evidence="5">The sequence shown here is derived from an EMBL/GenBank/DDBJ whole genome shotgun (WGS) entry which is preliminary data.</text>
</comment>
<dbReference type="SUPFAM" id="SSF53474">
    <property type="entry name" value="alpha/beta-Hydrolases"/>
    <property type="match status" value="1"/>
</dbReference>
<keyword evidence="6" id="KW-1185">Reference proteome</keyword>
<name>A0A226E2G7_FOLCA</name>
<feature type="domain" description="Carboxylesterase type B" evidence="4">
    <location>
        <begin position="111"/>
        <end position="336"/>
    </location>
</feature>
<protein>
    <submittedName>
        <fullName evidence="5">Esterase FE4</fullName>
    </submittedName>
</protein>
<dbReference type="OrthoDB" id="3200163at2759"/>
<proteinExistence type="inferred from homology"/>
<dbReference type="STRING" id="158441.A0A226E2G7"/>
<accession>A0A226E2G7</accession>
<evidence type="ECO:0000313" key="6">
    <source>
        <dbReference type="Proteomes" id="UP000198287"/>
    </source>
</evidence>
<evidence type="ECO:0000313" key="5">
    <source>
        <dbReference type="EMBL" id="OXA51167.1"/>
    </source>
</evidence>
<dbReference type="InterPro" id="IPR051093">
    <property type="entry name" value="Neuroligin/BSAL"/>
</dbReference>
<feature type="domain" description="Carboxylesterase type B" evidence="4">
    <location>
        <begin position="26"/>
        <end position="104"/>
    </location>
</feature>
<sequence>MEIFMNFSKIWAILVFCVVSVAKCDEPRVTLPNGNVLIGLEQDSFYEGKKFHEFRGIPYATPPKGGLRFKAPQKYDVKWDTPRNAVEYGAVCPQDDLLNEPQEDGHVEEIYESGDAYSPKKFMDYGNVVLVTFNYRLGALGFLNTGDGKIQGNMGLKDQVLALKWVQTNIAAFSGDVNAVTLFGTNSGAVSAHLHMISPMSEGLFHRVLLQSGTAISPWVLQHNPAKTAKTYAAWLNCSGDVINNEDNETTPQESTIDCLMRTDVQTFVRKQARLTEWFIDPMVPMGPSIENAEGSSENEPKFLSEDPYELLQSGNFWAKDKVRLIAGVNSHEGLLHTWGGKFIY</sequence>